<name>A0A2S4V349_9BASI</name>
<dbReference type="EMBL" id="PKSL01000118">
    <property type="protein sequence ID" value="POW03944.1"/>
    <property type="molecule type" value="Genomic_DNA"/>
</dbReference>
<reference evidence="1" key="1">
    <citation type="submission" date="2017-12" db="EMBL/GenBank/DDBJ databases">
        <title>Gene loss provides genomic basis for host adaptation in cereal stripe rust fungi.</title>
        <authorList>
            <person name="Xia C."/>
        </authorList>
    </citation>
    <scope>NUCLEOTIDE SEQUENCE [LARGE SCALE GENOMIC DNA]</scope>
    <source>
        <strain evidence="1">93-210</strain>
    </source>
</reference>
<dbReference type="VEuPathDB" id="FungiDB:PSTT_10747"/>
<evidence type="ECO:0000313" key="1">
    <source>
        <dbReference type="EMBL" id="POW03944.1"/>
    </source>
</evidence>
<keyword evidence="2" id="KW-1185">Reference proteome</keyword>
<sequence length="293" mass="33659">MKLHYEHQKVIHICDLMRSVNLTPKKIMKALLTHKNMAVKTRRAIWGSNDSWDSTDLEIVNNIRGLVCDHLEGKENCKDYILDQAKFYVALDGSQHTNEKESLGLMQRRVEARLSRDQHVLATGAPFLYELIKSKVTRSDLDGIEEDNTKDLQSLVDLEGDTLLYDFSEGRGTRADRRAHSLRQDMAGLSGQEYIQQSHKCRLTTDSIDSFLQMAAQYDPFCKFDKVYSFVPAAITNIYKKGMKYIKENSKSTNIDKINRFNPAYTLSYVTFQIDDPGSDEEQELTTRTKNLN</sequence>
<organism evidence="1 2">
    <name type="scientific">Puccinia striiformis</name>
    <dbReference type="NCBI Taxonomy" id="27350"/>
    <lineage>
        <taxon>Eukaryota</taxon>
        <taxon>Fungi</taxon>
        <taxon>Dikarya</taxon>
        <taxon>Basidiomycota</taxon>
        <taxon>Pucciniomycotina</taxon>
        <taxon>Pucciniomycetes</taxon>
        <taxon>Pucciniales</taxon>
        <taxon>Pucciniaceae</taxon>
        <taxon>Puccinia</taxon>
    </lineage>
</organism>
<comment type="caution">
    <text evidence="1">The sequence shown here is derived from an EMBL/GenBank/DDBJ whole genome shotgun (WGS) entry which is preliminary data.</text>
</comment>
<dbReference type="VEuPathDB" id="FungiDB:PSHT_07837"/>
<protein>
    <submittedName>
        <fullName evidence="1">Uncharacterized protein</fullName>
    </submittedName>
</protein>
<gene>
    <name evidence="1" type="ORF">PSTT_10747</name>
</gene>
<accession>A0A2S4V349</accession>
<dbReference type="Proteomes" id="UP000239156">
    <property type="component" value="Unassembled WGS sequence"/>
</dbReference>
<evidence type="ECO:0000313" key="2">
    <source>
        <dbReference type="Proteomes" id="UP000239156"/>
    </source>
</evidence>
<dbReference type="AlphaFoldDB" id="A0A2S4V349"/>
<proteinExistence type="predicted"/>